<feature type="region of interest" description="Disordered" evidence="1">
    <location>
        <begin position="57"/>
        <end position="122"/>
    </location>
</feature>
<gene>
    <name evidence="2" type="ORF">AABB24_030853</name>
</gene>
<accession>A0ABD2RSG1</accession>
<sequence length="122" mass="13161">SLSLSLSTSRLLLSHQRRQPAATAAPASSSPGAVLPSPLFSPRRFLFLSSLLRPAASLGKHRSNNSQPTANKQSRRAAAPADDKPASSRRRKRPQLQPEATTAPTDSNSKPARAQETNSRRR</sequence>
<protein>
    <submittedName>
        <fullName evidence="2">Uncharacterized protein</fullName>
    </submittedName>
</protein>
<dbReference type="EMBL" id="JBJKTR010000018">
    <property type="protein sequence ID" value="KAL3334327.1"/>
    <property type="molecule type" value="Genomic_DNA"/>
</dbReference>
<dbReference type="Proteomes" id="UP001627284">
    <property type="component" value="Unassembled WGS sequence"/>
</dbReference>
<proteinExistence type="predicted"/>
<reference evidence="2 3" key="1">
    <citation type="submission" date="2024-05" db="EMBL/GenBank/DDBJ databases">
        <title>De novo assembly of an allotetraploid wild potato.</title>
        <authorList>
            <person name="Hosaka A.J."/>
        </authorList>
    </citation>
    <scope>NUCLEOTIDE SEQUENCE [LARGE SCALE GENOMIC DNA]</scope>
    <source>
        <tissue evidence="2">Young leaves</tissue>
    </source>
</reference>
<name>A0ABD2RSG1_9SOLN</name>
<keyword evidence="3" id="KW-1185">Reference proteome</keyword>
<evidence type="ECO:0000313" key="2">
    <source>
        <dbReference type="EMBL" id="KAL3334327.1"/>
    </source>
</evidence>
<feature type="compositionally biased region" description="Polar residues" evidence="1">
    <location>
        <begin position="98"/>
        <end position="110"/>
    </location>
</feature>
<evidence type="ECO:0000256" key="1">
    <source>
        <dbReference type="SAM" id="MobiDB-lite"/>
    </source>
</evidence>
<evidence type="ECO:0000313" key="3">
    <source>
        <dbReference type="Proteomes" id="UP001627284"/>
    </source>
</evidence>
<comment type="caution">
    <text evidence="2">The sequence shown here is derived from an EMBL/GenBank/DDBJ whole genome shotgun (WGS) entry which is preliminary data.</text>
</comment>
<organism evidence="2 3">
    <name type="scientific">Solanum stoloniferum</name>
    <dbReference type="NCBI Taxonomy" id="62892"/>
    <lineage>
        <taxon>Eukaryota</taxon>
        <taxon>Viridiplantae</taxon>
        <taxon>Streptophyta</taxon>
        <taxon>Embryophyta</taxon>
        <taxon>Tracheophyta</taxon>
        <taxon>Spermatophyta</taxon>
        <taxon>Magnoliopsida</taxon>
        <taxon>eudicotyledons</taxon>
        <taxon>Gunneridae</taxon>
        <taxon>Pentapetalae</taxon>
        <taxon>asterids</taxon>
        <taxon>lamiids</taxon>
        <taxon>Solanales</taxon>
        <taxon>Solanaceae</taxon>
        <taxon>Solanoideae</taxon>
        <taxon>Solaneae</taxon>
        <taxon>Solanum</taxon>
    </lineage>
</organism>
<feature type="region of interest" description="Disordered" evidence="1">
    <location>
        <begin position="15"/>
        <end position="36"/>
    </location>
</feature>
<dbReference type="AlphaFoldDB" id="A0ABD2RSG1"/>
<feature type="non-terminal residue" evidence="2">
    <location>
        <position position="1"/>
    </location>
</feature>